<reference evidence="1 2" key="1">
    <citation type="submission" date="2024-09" db="EMBL/GenBank/DDBJ databases">
        <authorList>
            <person name="Sun Q."/>
            <person name="Mori K."/>
        </authorList>
    </citation>
    <scope>NUCLEOTIDE SEQUENCE [LARGE SCALE GENOMIC DNA]</scope>
    <source>
        <strain evidence="1 2">NCAIM B.02336</strain>
    </source>
</reference>
<dbReference type="EMBL" id="JBHLTN010000008">
    <property type="protein sequence ID" value="MFC0592035.1"/>
    <property type="molecule type" value="Genomic_DNA"/>
</dbReference>
<dbReference type="InterPro" id="IPR037176">
    <property type="entry name" value="Osmotin/thaumatin-like_sf"/>
</dbReference>
<dbReference type="Proteomes" id="UP001589834">
    <property type="component" value="Unassembled WGS sequence"/>
</dbReference>
<sequence>MVGLASLGLAACGGGDRVTPTRTSELDIVPDHVEVASGNAVQVPLTLLAVKSSGNRRVRLRVSDPDVAQVSPADCMLPAGTAQPSSCMVTVSGKSLGSTQLIAESDGLASDQGAVTVQPGNGVGTIGIADYGSQPTFTYYKSAANVSFAFTVQFMPETDGQRVYAENPISVEFTDTSGKKVRYQTNTVCNVTSSAPTCTVAGSFTATEVPADGFLVRMAVTGDWQTPGKAFADFNPIVISMKPVASQVPGHIRVASQNASNQIFSGSKAPLFVTLSDSNLTQASYTVTLKIANPADTKWVQFYDYPAGINVGAPTLTSIKTCELVVGNSNSANLKNTILGCGFNLWANPSGAALSGPTEVPIEVSVERTPETELQPADAALPKFSQQTILSLMPPSAANTPTRTITFSNHSSRTVVFAANSGSASAYVSPTATAGLGEVACGATAPTQACPIGSTCVQGGQNVDDTTPYQCFWDAPAFASNPVKPQGSTTATVPGYAGVTSGSQQIQWSGSYYALNCSSGAPDADCPAAPGTPGTSPLNPAQTVAEITYQRNAVDFYDVSIINGVSNALALGPSANSGKVAGSPVPGGPSGSITTPYACGTAGSAQAQTGTGASAYTLPASTWTLVPTAANFPAPPADSPASYYAVVSPSNPAQPTACSAQAACRASTAGDTVCGWNAGGLSLAGGNQRVCGAFQGWASANQIWGWNQTAGNAGNAVFGFGTRNGSGVTVGQLQLCTNPAGTIYSTYATAPPSSDAGLACGGTDWNASNIIFNPSTAPITRPAESHTTSNPTWMQYVYPTIAWLKMACPTCYTFPYDDESSTFNCEQDLNSQGTNTLDYTLQVDDLKNHFQ</sequence>
<dbReference type="RefSeq" id="WP_377480853.1">
    <property type="nucleotide sequence ID" value="NZ_JBHLTN010000008.1"/>
</dbReference>
<proteinExistence type="predicted"/>
<accession>A0ABV6PQC0</accession>
<dbReference type="Gene3D" id="2.60.110.10">
    <property type="entry name" value="Thaumatin"/>
    <property type="match status" value="1"/>
</dbReference>
<protein>
    <submittedName>
        <fullName evidence="1">Uncharacterized protein</fullName>
    </submittedName>
</protein>
<comment type="caution">
    <text evidence="1">The sequence shown here is derived from an EMBL/GenBank/DDBJ whole genome shotgun (WGS) entry which is preliminary data.</text>
</comment>
<evidence type="ECO:0000313" key="2">
    <source>
        <dbReference type="Proteomes" id="UP001589834"/>
    </source>
</evidence>
<evidence type="ECO:0000313" key="1">
    <source>
        <dbReference type="EMBL" id="MFC0592035.1"/>
    </source>
</evidence>
<name>A0ABV6PQC0_9BURK</name>
<organism evidence="1 2">
    <name type="scientific">Ottowia pentelensis</name>
    <dbReference type="NCBI Taxonomy" id="511108"/>
    <lineage>
        <taxon>Bacteria</taxon>
        <taxon>Pseudomonadati</taxon>
        <taxon>Pseudomonadota</taxon>
        <taxon>Betaproteobacteria</taxon>
        <taxon>Burkholderiales</taxon>
        <taxon>Comamonadaceae</taxon>
        <taxon>Ottowia</taxon>
    </lineage>
</organism>
<gene>
    <name evidence="1" type="ORF">ACFFGG_05640</name>
</gene>
<keyword evidence="2" id="KW-1185">Reference proteome</keyword>